<dbReference type="Proteomes" id="UP001319060">
    <property type="component" value="Unassembled WGS sequence"/>
</dbReference>
<dbReference type="PANTHER" id="PTHR34582">
    <property type="entry name" value="UPF0702 TRANSMEMBRANE PROTEIN YCAP"/>
    <property type="match status" value="1"/>
</dbReference>
<dbReference type="EMBL" id="JAFHKS010000042">
    <property type="protein sequence ID" value="MBN3544742.1"/>
    <property type="molecule type" value="Genomic_DNA"/>
</dbReference>
<keyword evidence="6 7" id="KW-0472">Membrane</keyword>
<evidence type="ECO:0000256" key="4">
    <source>
        <dbReference type="ARBA" id="ARBA00022692"/>
    </source>
</evidence>
<comment type="subcellular location">
    <subcellularLocation>
        <location evidence="1">Cell membrane</location>
        <topology evidence="1">Multi-pass membrane protein</topology>
    </subcellularLocation>
</comment>
<dbReference type="Pfam" id="PF04239">
    <property type="entry name" value="DUF421"/>
    <property type="match status" value="1"/>
</dbReference>
<evidence type="ECO:0000313" key="10">
    <source>
        <dbReference type="EMBL" id="MBN3544742.1"/>
    </source>
</evidence>
<evidence type="ECO:0000256" key="3">
    <source>
        <dbReference type="ARBA" id="ARBA00022475"/>
    </source>
</evidence>
<keyword evidence="5 7" id="KW-1133">Transmembrane helix</keyword>
<evidence type="ECO:0000256" key="6">
    <source>
        <dbReference type="ARBA" id="ARBA00023136"/>
    </source>
</evidence>
<dbReference type="InterPro" id="IPR023090">
    <property type="entry name" value="UPF0702_alpha/beta_dom_sf"/>
</dbReference>
<evidence type="ECO:0000256" key="2">
    <source>
        <dbReference type="ARBA" id="ARBA00006448"/>
    </source>
</evidence>
<keyword evidence="3" id="KW-1003">Cell membrane</keyword>
<feature type="domain" description="YetF C-terminal" evidence="8">
    <location>
        <begin position="91"/>
        <end position="222"/>
    </location>
</feature>
<keyword evidence="4 7" id="KW-0812">Transmembrane</keyword>
<dbReference type="RefSeq" id="WP_188403589.1">
    <property type="nucleotide sequence ID" value="NZ_BMCE01000002.1"/>
</dbReference>
<dbReference type="PANTHER" id="PTHR34582:SF5">
    <property type="entry name" value="UPF0702 TRANSMEMBRANE PROTEIN YETF"/>
    <property type="match status" value="1"/>
</dbReference>
<evidence type="ECO:0000256" key="7">
    <source>
        <dbReference type="SAM" id="Phobius"/>
    </source>
</evidence>
<reference evidence="10 11" key="1">
    <citation type="submission" date="2021-01" db="EMBL/GenBank/DDBJ databases">
        <title>Genome Sequencing of Type Strains.</title>
        <authorList>
            <person name="Lemaire J.F."/>
            <person name="Inderbitzin P."/>
            <person name="Collins S.B."/>
            <person name="Wespe N."/>
            <person name="Knight-Connoni V."/>
        </authorList>
    </citation>
    <scope>NUCLEOTIDE SEQUENCE [LARGE SCALE GENOMIC DNA]</scope>
    <source>
        <strain evidence="10 11">DSM 14730</strain>
    </source>
</reference>
<feature type="transmembrane region" description="Helical" evidence="7">
    <location>
        <begin position="73"/>
        <end position="92"/>
    </location>
</feature>
<evidence type="ECO:0000256" key="5">
    <source>
        <dbReference type="ARBA" id="ARBA00022989"/>
    </source>
</evidence>
<comment type="caution">
    <text evidence="10">The sequence shown here is derived from an EMBL/GenBank/DDBJ whole genome shotgun (WGS) entry which is preliminary data.</text>
</comment>
<evidence type="ECO:0000259" key="9">
    <source>
        <dbReference type="Pfam" id="PF20730"/>
    </source>
</evidence>
<evidence type="ECO:0000313" key="11">
    <source>
        <dbReference type="Proteomes" id="UP001319060"/>
    </source>
</evidence>
<dbReference type="Gene3D" id="3.30.240.20">
    <property type="entry name" value="bsu07140 like domains"/>
    <property type="match status" value="2"/>
</dbReference>
<keyword evidence="11" id="KW-1185">Reference proteome</keyword>
<feature type="domain" description="YetF-like N-terminal transmembrane" evidence="9">
    <location>
        <begin position="15"/>
        <end position="83"/>
    </location>
</feature>
<proteinExistence type="inferred from homology"/>
<name>A0ABS2ZBT9_9BACL</name>
<sequence>MLDFYQSQESLTSIEWILRAIVAFFFLLIAVKVMGLRSISQLRLLDFVMALIFGNIIAHPLSDEHLGLKGSLITMTVLVFLYVSTTLTGLHWHPIRKIIDPAPIPLVRNGQIQYKNLKKARISIDVLYSELRRHRVIDIQEVALALFESNGTVTSFLQPSYQTVIQKDLSLPSKPFDYPQIVIKEGKINQKELSKIGKDEEWLHEQLKKKHAKLPDILIATLNHQEQLHLMFYK</sequence>
<evidence type="ECO:0000259" key="8">
    <source>
        <dbReference type="Pfam" id="PF04239"/>
    </source>
</evidence>
<organism evidence="10 11">
    <name type="scientific">Fictibacillus barbaricus</name>
    <dbReference type="NCBI Taxonomy" id="182136"/>
    <lineage>
        <taxon>Bacteria</taxon>
        <taxon>Bacillati</taxon>
        <taxon>Bacillota</taxon>
        <taxon>Bacilli</taxon>
        <taxon>Bacillales</taxon>
        <taxon>Fictibacillaceae</taxon>
        <taxon>Fictibacillus</taxon>
    </lineage>
</organism>
<protein>
    <submittedName>
        <fullName evidence="10">DUF421 domain-containing protein</fullName>
    </submittedName>
</protein>
<gene>
    <name evidence="10" type="ORF">JYA64_05525</name>
</gene>
<evidence type="ECO:0000256" key="1">
    <source>
        <dbReference type="ARBA" id="ARBA00004651"/>
    </source>
</evidence>
<dbReference type="InterPro" id="IPR048454">
    <property type="entry name" value="YetF_N"/>
</dbReference>
<feature type="transmembrane region" description="Helical" evidence="7">
    <location>
        <begin position="16"/>
        <end position="35"/>
    </location>
</feature>
<dbReference type="Pfam" id="PF20730">
    <property type="entry name" value="YetF_N"/>
    <property type="match status" value="1"/>
</dbReference>
<feature type="transmembrane region" description="Helical" evidence="7">
    <location>
        <begin position="42"/>
        <end position="61"/>
    </location>
</feature>
<accession>A0ABS2ZBT9</accession>
<dbReference type="InterPro" id="IPR007353">
    <property type="entry name" value="DUF421"/>
</dbReference>
<comment type="similarity">
    <text evidence="2">Belongs to the UPF0702 family.</text>
</comment>